<evidence type="ECO:0000256" key="1">
    <source>
        <dbReference type="ARBA" id="ARBA00004141"/>
    </source>
</evidence>
<feature type="transmembrane region" description="Helical" evidence="5">
    <location>
        <begin position="126"/>
        <end position="146"/>
    </location>
</feature>
<evidence type="ECO:0000256" key="2">
    <source>
        <dbReference type="ARBA" id="ARBA00022692"/>
    </source>
</evidence>
<feature type="transmembrane region" description="Helical" evidence="5">
    <location>
        <begin position="152"/>
        <end position="171"/>
    </location>
</feature>
<dbReference type="AlphaFoldDB" id="A0A8S1UA29"/>
<feature type="transmembrane region" description="Helical" evidence="5">
    <location>
        <begin position="414"/>
        <end position="431"/>
    </location>
</feature>
<dbReference type="GO" id="GO:0055085">
    <property type="term" value="P:transmembrane transport"/>
    <property type="evidence" value="ECO:0007669"/>
    <property type="project" value="InterPro"/>
</dbReference>
<feature type="domain" description="STAS" evidence="6">
    <location>
        <begin position="494"/>
        <end position="593"/>
    </location>
</feature>
<evidence type="ECO:0000313" key="8">
    <source>
        <dbReference type="Proteomes" id="UP000683925"/>
    </source>
</evidence>
<sequence length="593" mass="67950">MSQQPLIEIPTLTQNENNQQQAQKNKPSKLSKQQSLDHLSVHSFKSGLTYIRDSWKSGMAQAILNMPFHLTIGSSSGCNASVGITTAFIAAFTNGFFSGSNHSIYMPSWVVIGLNYQLVKTYGVEVMPWITIIVGIQIYIAGLLKWHHLSDFIPVYVIEGFLLGIASLFFFSYSDYMFGLTDNHSNRGVELYSSYYDMFKSFIERGDIHYLIGAWCVFLFLQMGRIFFRQFPWIFITTLTGLTLGIVYPTEKCLRSAYGEVTIYFDFIEYDGPKFHPDFQVVSHLITEAIPITLFILIQNQFCARAGQSLSGVKCDYDQEIQCVSTANILSGIFGGLPCCASSRMYILDIKLRKTNQWSSILNAFSILFFYGVFSKVFMDIPFYIISGQLLYMIINIPPWHYYVNLYRTQRKLILFYIFCIAWLCVNYGAIQSTLIGSMHALIIFAQKMSLPSAEVMTNQKDGVYQINLRDTNLHEFEEECNDIPPNIEGTYTVYRFNGALNYINIKGHIDQIKELAKTDIFILSFRYVCVIDFQAVDSLAIIIDNMRKNSTQVFVTGLHPGMLEQLSENSIFKEYFINENHMFHQIDKLPHQ</sequence>
<dbReference type="PANTHER" id="PTHR11814">
    <property type="entry name" value="SULFATE TRANSPORTER"/>
    <property type="match status" value="1"/>
</dbReference>
<comment type="subcellular location">
    <subcellularLocation>
        <location evidence="1">Membrane</location>
        <topology evidence="1">Multi-pass membrane protein</topology>
    </subcellularLocation>
</comment>
<reference evidence="7" key="1">
    <citation type="submission" date="2021-01" db="EMBL/GenBank/DDBJ databases">
        <authorList>
            <consortium name="Genoscope - CEA"/>
            <person name="William W."/>
        </authorList>
    </citation>
    <scope>NUCLEOTIDE SEQUENCE</scope>
</reference>
<dbReference type="InterPro" id="IPR011547">
    <property type="entry name" value="SLC26A/SulP_dom"/>
</dbReference>
<proteinExistence type="predicted"/>
<feature type="transmembrane region" description="Helical" evidence="5">
    <location>
        <begin position="381"/>
        <end position="402"/>
    </location>
</feature>
<dbReference type="OMA" id="TGPMSVT"/>
<evidence type="ECO:0000259" key="6">
    <source>
        <dbReference type="PROSITE" id="PS50801"/>
    </source>
</evidence>
<evidence type="ECO:0000256" key="3">
    <source>
        <dbReference type="ARBA" id="ARBA00022989"/>
    </source>
</evidence>
<feature type="transmembrane region" description="Helical" evidence="5">
    <location>
        <begin position="358"/>
        <end position="375"/>
    </location>
</feature>
<dbReference type="CDD" id="cd07042">
    <property type="entry name" value="STAS_SulP_like_sulfate_transporter"/>
    <property type="match status" value="1"/>
</dbReference>
<dbReference type="FunFam" id="3.30.750.24:FF:000100">
    <property type="entry name" value="Uncharacterized protein"/>
    <property type="match status" value="1"/>
</dbReference>
<dbReference type="Pfam" id="PF01740">
    <property type="entry name" value="STAS"/>
    <property type="match status" value="1"/>
</dbReference>
<accession>A0A8S1UA29</accession>
<comment type="caution">
    <text evidence="7">The sequence shown here is derived from an EMBL/GenBank/DDBJ whole genome shotgun (WGS) entry which is preliminary data.</text>
</comment>
<protein>
    <recommendedName>
        <fullName evidence="6">STAS domain-containing protein</fullName>
    </recommendedName>
</protein>
<dbReference type="OrthoDB" id="288203at2759"/>
<dbReference type="InterPro" id="IPR001902">
    <property type="entry name" value="SLC26A/SulP_fam"/>
</dbReference>
<keyword evidence="2 5" id="KW-0812">Transmembrane</keyword>
<keyword evidence="4 5" id="KW-0472">Membrane</keyword>
<dbReference type="InterPro" id="IPR002645">
    <property type="entry name" value="STAS_dom"/>
</dbReference>
<organism evidence="7 8">
    <name type="scientific">Paramecium octaurelia</name>
    <dbReference type="NCBI Taxonomy" id="43137"/>
    <lineage>
        <taxon>Eukaryota</taxon>
        <taxon>Sar</taxon>
        <taxon>Alveolata</taxon>
        <taxon>Ciliophora</taxon>
        <taxon>Intramacronucleata</taxon>
        <taxon>Oligohymenophorea</taxon>
        <taxon>Peniculida</taxon>
        <taxon>Parameciidae</taxon>
        <taxon>Paramecium</taxon>
    </lineage>
</organism>
<gene>
    <name evidence="7" type="ORF">POCTA_138.1.T0380300</name>
</gene>
<dbReference type="Proteomes" id="UP000683925">
    <property type="component" value="Unassembled WGS sequence"/>
</dbReference>
<dbReference type="GO" id="GO:0016020">
    <property type="term" value="C:membrane"/>
    <property type="evidence" value="ECO:0007669"/>
    <property type="project" value="UniProtKB-SubCell"/>
</dbReference>
<evidence type="ECO:0000256" key="4">
    <source>
        <dbReference type="ARBA" id="ARBA00023136"/>
    </source>
</evidence>
<evidence type="ECO:0000256" key="5">
    <source>
        <dbReference type="SAM" id="Phobius"/>
    </source>
</evidence>
<dbReference type="Pfam" id="PF00916">
    <property type="entry name" value="Sulfate_transp"/>
    <property type="match status" value="1"/>
</dbReference>
<evidence type="ECO:0000313" key="7">
    <source>
        <dbReference type="EMBL" id="CAD8160662.1"/>
    </source>
</evidence>
<feature type="transmembrane region" description="Helical" evidence="5">
    <location>
        <begin position="233"/>
        <end position="250"/>
    </location>
</feature>
<name>A0A8S1UA29_PAROT</name>
<keyword evidence="8" id="KW-1185">Reference proteome</keyword>
<keyword evidence="3 5" id="KW-1133">Transmembrane helix</keyword>
<dbReference type="EMBL" id="CAJJDP010000038">
    <property type="protein sequence ID" value="CAD8160662.1"/>
    <property type="molecule type" value="Genomic_DNA"/>
</dbReference>
<dbReference type="PROSITE" id="PS50801">
    <property type="entry name" value="STAS"/>
    <property type="match status" value="1"/>
</dbReference>